<dbReference type="Ensembl" id="ENSDCDT00010064824.1">
    <property type="protein sequence ID" value="ENSDCDP00010054286.1"/>
    <property type="gene ID" value="ENSDCDG00010031365.1"/>
</dbReference>
<proteinExistence type="predicted"/>
<evidence type="ECO:0000313" key="2">
    <source>
        <dbReference type="Ensembl" id="ENSDCDP00010054286.1"/>
    </source>
</evidence>
<keyword evidence="3" id="KW-1185">Reference proteome</keyword>
<feature type="signal peptide" evidence="1">
    <location>
        <begin position="1"/>
        <end position="27"/>
    </location>
</feature>
<dbReference type="GeneTree" id="ENSGT01120000278130"/>
<sequence length="113" mass="12502">MDTIGSAHVLPGFLLILLLHGLVGVEARSALARSQIFHPGDETDVQNKILALLLRKNVASAERHDAAGLELASRLEALKQELELQREMASERLGNRPGKSQTRRRLQVHLNIL</sequence>
<feature type="chain" id="PRO_5044680232" evidence="1">
    <location>
        <begin position="28"/>
        <end position="113"/>
    </location>
</feature>
<evidence type="ECO:0000313" key="3">
    <source>
        <dbReference type="Proteomes" id="UP000694580"/>
    </source>
</evidence>
<name>A0A8C4C204_9TELE</name>
<reference evidence="2 3" key="1">
    <citation type="submission" date="2020-06" db="EMBL/GenBank/DDBJ databases">
        <authorList>
            <consortium name="Wellcome Sanger Institute Data Sharing"/>
        </authorList>
    </citation>
    <scope>NUCLEOTIDE SEQUENCE [LARGE SCALE GENOMIC DNA]</scope>
</reference>
<keyword evidence="1" id="KW-0732">Signal</keyword>
<dbReference type="AlphaFoldDB" id="A0A8C4C204"/>
<dbReference type="Proteomes" id="UP000694580">
    <property type="component" value="Chromosome 19"/>
</dbReference>
<dbReference type="Ensembl" id="ENSDCDT00010039857.1">
    <property type="protein sequence ID" value="ENSDCDP00010032137.1"/>
    <property type="gene ID" value="ENSDCDG00010020559.1"/>
</dbReference>
<reference evidence="2" key="2">
    <citation type="submission" date="2025-05" db="UniProtKB">
        <authorList>
            <consortium name="Ensembl"/>
        </authorList>
    </citation>
    <scope>IDENTIFICATION</scope>
</reference>
<accession>A0A8C4C204</accession>
<evidence type="ECO:0000256" key="1">
    <source>
        <dbReference type="SAM" id="SignalP"/>
    </source>
</evidence>
<protein>
    <submittedName>
        <fullName evidence="2">Uncharacterized protein</fullName>
    </submittedName>
</protein>
<organism evidence="2 3">
    <name type="scientific">Denticeps clupeoides</name>
    <name type="common">denticle herring</name>
    <dbReference type="NCBI Taxonomy" id="299321"/>
    <lineage>
        <taxon>Eukaryota</taxon>
        <taxon>Metazoa</taxon>
        <taxon>Chordata</taxon>
        <taxon>Craniata</taxon>
        <taxon>Vertebrata</taxon>
        <taxon>Euteleostomi</taxon>
        <taxon>Actinopterygii</taxon>
        <taxon>Neopterygii</taxon>
        <taxon>Teleostei</taxon>
        <taxon>Clupei</taxon>
        <taxon>Clupeiformes</taxon>
        <taxon>Denticipitoidei</taxon>
        <taxon>Denticipitidae</taxon>
        <taxon>Denticeps</taxon>
    </lineage>
</organism>